<dbReference type="InterPro" id="IPR048469">
    <property type="entry name" value="YchJ-like_M"/>
</dbReference>
<dbReference type="Pfam" id="PF17775">
    <property type="entry name" value="YchJ_M-like"/>
    <property type="match status" value="1"/>
</dbReference>
<dbReference type="AlphaFoldDB" id="A0A7T0C4Q8"/>
<feature type="compositionally biased region" description="Polar residues" evidence="1">
    <location>
        <begin position="128"/>
        <end position="140"/>
    </location>
</feature>
<dbReference type="Gene3D" id="3.10.450.50">
    <property type="match status" value="1"/>
</dbReference>
<dbReference type="SUPFAM" id="SSF103642">
    <property type="entry name" value="Sec-C motif"/>
    <property type="match status" value="1"/>
</dbReference>
<dbReference type="Proteomes" id="UP000594464">
    <property type="component" value="Chromosome"/>
</dbReference>
<dbReference type="SUPFAM" id="SSF54427">
    <property type="entry name" value="NTF2-like"/>
    <property type="match status" value="1"/>
</dbReference>
<dbReference type="PANTHER" id="PTHR33747:SF1">
    <property type="entry name" value="ADENYLATE CYCLASE-ASSOCIATED CAP C-TERMINAL DOMAIN-CONTAINING PROTEIN"/>
    <property type="match status" value="1"/>
</dbReference>
<dbReference type="InterPro" id="IPR032710">
    <property type="entry name" value="NTF2-like_dom_sf"/>
</dbReference>
<dbReference type="KEGG" id="nva:G3M78_14240"/>
<name>A0A7T0C4Q8_9BACT</name>
<gene>
    <name evidence="3" type="ORF">G3M78_14240</name>
</gene>
<evidence type="ECO:0000313" key="4">
    <source>
        <dbReference type="Proteomes" id="UP000594464"/>
    </source>
</evidence>
<reference evidence="4" key="1">
    <citation type="submission" date="2020-02" db="EMBL/GenBank/DDBJ databases">
        <title>Genomic and physiological characterization of two novel Nitrospinaceae genera.</title>
        <authorList>
            <person name="Mueller A.J."/>
            <person name="Jung M.-Y."/>
            <person name="Strachan C.R."/>
            <person name="Herbold C.W."/>
            <person name="Kirkegaard R.H."/>
            <person name="Daims H."/>
        </authorList>
    </citation>
    <scope>NUCLEOTIDE SEQUENCE [LARGE SCALE GENOMIC DNA]</scope>
</reference>
<dbReference type="Pfam" id="PF02810">
    <property type="entry name" value="SEC-C"/>
    <property type="match status" value="1"/>
</dbReference>
<evidence type="ECO:0000259" key="2">
    <source>
        <dbReference type="Pfam" id="PF17775"/>
    </source>
</evidence>
<proteinExistence type="predicted"/>
<feature type="region of interest" description="Disordered" evidence="1">
    <location>
        <begin position="127"/>
        <end position="169"/>
    </location>
</feature>
<organism evidence="3 4">
    <name type="scientific">Candidatus Nitrohelix vancouverensis</name>
    <dbReference type="NCBI Taxonomy" id="2705534"/>
    <lineage>
        <taxon>Bacteria</taxon>
        <taxon>Pseudomonadati</taxon>
        <taxon>Nitrospinota/Tectimicrobiota group</taxon>
        <taxon>Nitrospinota</taxon>
        <taxon>Nitrospinia</taxon>
        <taxon>Nitrospinales</taxon>
        <taxon>Nitrospinaceae</taxon>
        <taxon>Candidatus Nitrohelix</taxon>
    </lineage>
</organism>
<dbReference type="EMBL" id="CP048620">
    <property type="protein sequence ID" value="QPJ66494.1"/>
    <property type="molecule type" value="Genomic_DNA"/>
</dbReference>
<accession>A0A7T0C4Q8</accession>
<protein>
    <recommendedName>
        <fullName evidence="2">YchJ-like middle NTF2-like domain-containing protein</fullName>
    </recommendedName>
</protein>
<dbReference type="InterPro" id="IPR004027">
    <property type="entry name" value="SEC_C_motif"/>
</dbReference>
<sequence>MDDCPCGSNFSYSDCCAPLVNGTGRADTAEDLMRSRYSAYVKKRYDYLVKTSSGGSKTLEDYQQSCEQTVWQGLEINGVDKGQFDDAEGQVAFTATFTQDGKKQYLREHSHFIKKSGQWFYDEATSHPVHTQTPQKTSSKPFKREGSKVGRNDPCPCGSSKKYKKCCGK</sequence>
<feature type="domain" description="YchJ-like middle NTF2-like" evidence="2">
    <location>
        <begin position="28"/>
        <end position="123"/>
    </location>
</feature>
<evidence type="ECO:0000256" key="1">
    <source>
        <dbReference type="SAM" id="MobiDB-lite"/>
    </source>
</evidence>
<feature type="compositionally biased region" description="Basic and acidic residues" evidence="1">
    <location>
        <begin position="142"/>
        <end position="151"/>
    </location>
</feature>
<evidence type="ECO:0000313" key="3">
    <source>
        <dbReference type="EMBL" id="QPJ66494.1"/>
    </source>
</evidence>
<dbReference type="PANTHER" id="PTHR33747">
    <property type="entry name" value="UPF0225 PROTEIN SCO1677"/>
    <property type="match status" value="1"/>
</dbReference>